<protein>
    <submittedName>
        <fullName evidence="1">Uncharacterized protein</fullName>
    </submittedName>
</protein>
<sequence>MENDRDGEASRRAGSPLPGNVQYIIAWSRTSHPGIPLRLASHYRVHHFTTVKRGKMPSPDGCDQAPRIGLFARGVNRRPFTRISFEDETAFFEA</sequence>
<organism evidence="1 2">
    <name type="scientific">Bauldia litoralis</name>
    <dbReference type="NCBI Taxonomy" id="665467"/>
    <lineage>
        <taxon>Bacteria</taxon>
        <taxon>Pseudomonadati</taxon>
        <taxon>Pseudomonadota</taxon>
        <taxon>Alphaproteobacteria</taxon>
        <taxon>Hyphomicrobiales</taxon>
        <taxon>Kaistiaceae</taxon>
        <taxon>Bauldia</taxon>
    </lineage>
</organism>
<gene>
    <name evidence="1" type="ORF">SAMN02982931_03094</name>
</gene>
<reference evidence="1 2" key="1">
    <citation type="submission" date="2016-10" db="EMBL/GenBank/DDBJ databases">
        <authorList>
            <person name="de Groot N.N."/>
        </authorList>
    </citation>
    <scope>NUCLEOTIDE SEQUENCE [LARGE SCALE GENOMIC DNA]</scope>
    <source>
        <strain evidence="1 2">ATCC 35022</strain>
    </source>
</reference>
<proteinExistence type="predicted"/>
<name>A0A1G6D6P9_9HYPH</name>
<dbReference type="EMBL" id="FMXQ01000006">
    <property type="protein sequence ID" value="SDB40846.1"/>
    <property type="molecule type" value="Genomic_DNA"/>
</dbReference>
<dbReference type="RefSeq" id="WP_175478448.1">
    <property type="nucleotide sequence ID" value="NZ_FMXQ01000006.1"/>
</dbReference>
<dbReference type="Proteomes" id="UP000199071">
    <property type="component" value="Unassembled WGS sequence"/>
</dbReference>
<evidence type="ECO:0000313" key="2">
    <source>
        <dbReference type="Proteomes" id="UP000199071"/>
    </source>
</evidence>
<keyword evidence="2" id="KW-1185">Reference proteome</keyword>
<dbReference type="STRING" id="665467.SAMN02982931_03094"/>
<evidence type="ECO:0000313" key="1">
    <source>
        <dbReference type="EMBL" id="SDB40846.1"/>
    </source>
</evidence>
<dbReference type="AlphaFoldDB" id="A0A1G6D6P9"/>
<accession>A0A1G6D6P9</accession>